<evidence type="ECO:0000313" key="2">
    <source>
        <dbReference type="EMBL" id="MBP2032738.1"/>
    </source>
</evidence>
<dbReference type="EMBL" id="JAGGLM010000007">
    <property type="protein sequence ID" value="MBP2032738.1"/>
    <property type="molecule type" value="Genomic_DNA"/>
</dbReference>
<evidence type="ECO:0000259" key="1">
    <source>
        <dbReference type="Pfam" id="PF12645"/>
    </source>
</evidence>
<proteinExistence type="predicted"/>
<keyword evidence="3" id="KW-1185">Reference proteome</keyword>
<name>A0ABS4KRS9_9CLOT</name>
<reference evidence="2 3" key="1">
    <citation type="submission" date="2021-03" db="EMBL/GenBank/DDBJ databases">
        <title>Genomic Encyclopedia of Type Strains, Phase IV (KMG-IV): sequencing the most valuable type-strain genomes for metagenomic binning, comparative biology and taxonomic classification.</title>
        <authorList>
            <person name="Goeker M."/>
        </authorList>
    </citation>
    <scope>NUCLEOTIDE SEQUENCE [LARGE SCALE GENOMIC DNA]</scope>
    <source>
        <strain evidence="2 3">DSM 28783</strain>
    </source>
</reference>
<organism evidence="2 3">
    <name type="scientific">Clostridium algifaecis</name>
    <dbReference type="NCBI Taxonomy" id="1472040"/>
    <lineage>
        <taxon>Bacteria</taxon>
        <taxon>Bacillati</taxon>
        <taxon>Bacillota</taxon>
        <taxon>Clostridia</taxon>
        <taxon>Eubacteriales</taxon>
        <taxon>Clostridiaceae</taxon>
        <taxon>Clostridium</taxon>
    </lineage>
</organism>
<protein>
    <recommendedName>
        <fullName evidence="1">Helix-turn-helix conjugative transposon-like domain-containing protein</fullName>
    </recommendedName>
</protein>
<sequence>MLIIEELLKSAGSGDENSMNKILEKFTHFIIKKAWLNSA</sequence>
<evidence type="ECO:0000313" key="3">
    <source>
        <dbReference type="Proteomes" id="UP001519307"/>
    </source>
</evidence>
<dbReference type="Proteomes" id="UP001519307">
    <property type="component" value="Unassembled WGS sequence"/>
</dbReference>
<gene>
    <name evidence="2" type="ORF">J2Z42_001412</name>
</gene>
<comment type="caution">
    <text evidence="2">The sequence shown here is derived from an EMBL/GenBank/DDBJ whole genome shotgun (WGS) entry which is preliminary data.</text>
</comment>
<accession>A0ABS4KRS9</accession>
<dbReference type="Pfam" id="PF12645">
    <property type="entry name" value="HTH_16"/>
    <property type="match status" value="1"/>
</dbReference>
<feature type="domain" description="Helix-turn-helix conjugative transposon-like" evidence="1">
    <location>
        <begin position="6"/>
        <end position="34"/>
    </location>
</feature>
<dbReference type="InterPro" id="IPR024760">
    <property type="entry name" value="HTH_dom_conjug_TS-like"/>
</dbReference>